<dbReference type="GO" id="GO:0031072">
    <property type="term" value="F:heat shock protein binding"/>
    <property type="evidence" value="ECO:0007669"/>
    <property type="project" value="TreeGrafter"/>
</dbReference>
<dbReference type="PROSITE" id="PS50076">
    <property type="entry name" value="DNAJ_2"/>
    <property type="match status" value="1"/>
</dbReference>
<accession>A0A7M7J9T4</accession>
<keyword evidence="1" id="KW-0597">Phosphoprotein</keyword>
<dbReference type="Pfam" id="PF23302">
    <property type="entry name" value="HTH_DNAJC9"/>
    <property type="match status" value="1"/>
</dbReference>
<dbReference type="Gene3D" id="1.10.287.110">
    <property type="entry name" value="DnaJ domain"/>
    <property type="match status" value="1"/>
</dbReference>
<dbReference type="InterPro" id="IPR056453">
    <property type="entry name" value="HTH_DNAJC9"/>
</dbReference>
<dbReference type="InParanoid" id="A0A7M7J9T4"/>
<dbReference type="EnsemblMetazoa" id="XM_022793103">
    <property type="protein sequence ID" value="XP_022648838"/>
    <property type="gene ID" value="LOC111245147"/>
</dbReference>
<dbReference type="PANTHER" id="PTHR44144:SF1">
    <property type="entry name" value="DNAJ HOMOLOG SUBFAMILY C MEMBER 9"/>
    <property type="match status" value="1"/>
</dbReference>
<dbReference type="GO" id="GO:0005634">
    <property type="term" value="C:nucleus"/>
    <property type="evidence" value="ECO:0007669"/>
    <property type="project" value="TreeGrafter"/>
</dbReference>
<protein>
    <recommendedName>
        <fullName evidence="2">J domain-containing protein</fullName>
    </recommendedName>
</protein>
<dbReference type="SMART" id="SM00271">
    <property type="entry name" value="DnaJ"/>
    <property type="match status" value="1"/>
</dbReference>
<feature type="domain" description="J" evidence="2">
    <location>
        <begin position="15"/>
        <end position="82"/>
    </location>
</feature>
<dbReference type="KEGG" id="vde:111245147"/>
<dbReference type="GeneID" id="111245147"/>
<dbReference type="PRINTS" id="PR00625">
    <property type="entry name" value="JDOMAIN"/>
</dbReference>
<evidence type="ECO:0000259" key="2">
    <source>
        <dbReference type="PROSITE" id="PS50076"/>
    </source>
</evidence>
<dbReference type="InterPro" id="IPR036869">
    <property type="entry name" value="J_dom_sf"/>
</dbReference>
<dbReference type="CDD" id="cd06257">
    <property type="entry name" value="DnaJ"/>
    <property type="match status" value="1"/>
</dbReference>
<dbReference type="FunFam" id="1.10.287.110:FF:000035">
    <property type="entry name" value="DnaJ homolog subfamily C member 9"/>
    <property type="match status" value="1"/>
</dbReference>
<proteinExistence type="predicted"/>
<dbReference type="InterPro" id="IPR018253">
    <property type="entry name" value="DnaJ_domain_CS"/>
</dbReference>
<dbReference type="SUPFAM" id="SSF46565">
    <property type="entry name" value="Chaperone J-domain"/>
    <property type="match status" value="1"/>
</dbReference>
<name>A0A7M7J9T4_VARDE</name>
<evidence type="ECO:0000313" key="4">
    <source>
        <dbReference type="Proteomes" id="UP000594260"/>
    </source>
</evidence>
<dbReference type="PROSITE" id="PS00636">
    <property type="entry name" value="DNAJ_1"/>
    <property type="match status" value="1"/>
</dbReference>
<dbReference type="OMA" id="WLDLWSK"/>
<dbReference type="InterPro" id="IPR052594">
    <property type="entry name" value="J_domain-containing_protein"/>
</dbReference>
<keyword evidence="4" id="KW-1185">Reference proteome</keyword>
<dbReference type="Pfam" id="PF00226">
    <property type="entry name" value="DnaJ"/>
    <property type="match status" value="1"/>
</dbReference>
<dbReference type="FunCoup" id="A0A7M7J9T4">
    <property type="interactions" value="2187"/>
</dbReference>
<reference evidence="3" key="1">
    <citation type="submission" date="2021-01" db="UniProtKB">
        <authorList>
            <consortium name="EnsemblMetazoa"/>
        </authorList>
    </citation>
    <scope>IDENTIFICATION</scope>
</reference>
<evidence type="ECO:0000313" key="3">
    <source>
        <dbReference type="EnsemblMetazoa" id="XP_022648838"/>
    </source>
</evidence>
<dbReference type="AlphaFoldDB" id="A0A7M7J9T4"/>
<dbReference type="PANTHER" id="PTHR44144">
    <property type="entry name" value="DNAJ HOMOLOG SUBFAMILY C MEMBER 9"/>
    <property type="match status" value="1"/>
</dbReference>
<dbReference type="OrthoDB" id="110024at2759"/>
<sequence>MGLLDDVKEIFGADTLYEVLGVKKSVRSDLLKKAYRQKSLLCHPDKANEENKEEFTKKFQILCKCYEILCDEEKRKIYDETGSVDDDSFDEKKDWKSFWRTLFPTVTDSQIQDFFDKYHGSEQEREDLKRAYEKTKGDMNKIAECFIGYDVDDEDRLCSLLQKMIDDEEIPEYRAFTKETASSKAKRQKKFAREAKEAEKVKNEMSSLELILKRRAPEGDDFLAALEAKYSKPKKKLARSKK</sequence>
<dbReference type="RefSeq" id="XP_022648838.1">
    <property type="nucleotide sequence ID" value="XM_022793103.1"/>
</dbReference>
<organism evidence="3 4">
    <name type="scientific">Varroa destructor</name>
    <name type="common">Honeybee mite</name>
    <dbReference type="NCBI Taxonomy" id="109461"/>
    <lineage>
        <taxon>Eukaryota</taxon>
        <taxon>Metazoa</taxon>
        <taxon>Ecdysozoa</taxon>
        <taxon>Arthropoda</taxon>
        <taxon>Chelicerata</taxon>
        <taxon>Arachnida</taxon>
        <taxon>Acari</taxon>
        <taxon>Parasitiformes</taxon>
        <taxon>Mesostigmata</taxon>
        <taxon>Gamasina</taxon>
        <taxon>Dermanyssoidea</taxon>
        <taxon>Varroidae</taxon>
        <taxon>Varroa</taxon>
    </lineage>
</organism>
<evidence type="ECO:0000256" key="1">
    <source>
        <dbReference type="ARBA" id="ARBA00022553"/>
    </source>
</evidence>
<dbReference type="GO" id="GO:0005737">
    <property type="term" value="C:cytoplasm"/>
    <property type="evidence" value="ECO:0007669"/>
    <property type="project" value="TreeGrafter"/>
</dbReference>
<dbReference type="Proteomes" id="UP000594260">
    <property type="component" value="Unplaced"/>
</dbReference>
<dbReference type="InterPro" id="IPR001623">
    <property type="entry name" value="DnaJ_domain"/>
</dbReference>